<reference evidence="1" key="1">
    <citation type="journal article" date="2014" name="Int. J. Syst. Evol. Microbiol.">
        <title>Complete genome sequence of Corynebacterium casei LMG S-19264T (=DSM 44701T), isolated from a smear-ripened cheese.</title>
        <authorList>
            <consortium name="US DOE Joint Genome Institute (JGI-PGF)"/>
            <person name="Walter F."/>
            <person name="Albersmeier A."/>
            <person name="Kalinowski J."/>
            <person name="Ruckert C."/>
        </authorList>
    </citation>
    <scope>NUCLEOTIDE SEQUENCE</scope>
    <source>
        <strain evidence="1">CGMCC 1.15330</strain>
    </source>
</reference>
<reference evidence="1" key="2">
    <citation type="submission" date="2020-09" db="EMBL/GenBank/DDBJ databases">
        <authorList>
            <person name="Sun Q."/>
            <person name="Zhou Y."/>
        </authorList>
    </citation>
    <scope>NUCLEOTIDE SEQUENCE</scope>
    <source>
        <strain evidence="1">CGMCC 1.15330</strain>
    </source>
</reference>
<sequence>MIPKPISEGAIDFMRVFKNAWFRKFARKENISDAALCEAVARIEAGLIDADLGAGLMKQRVARPGAGKSGGYRTVLAFRTATRAVFIFGFAKSALANIDDDEERALKALAKQVLGFADAELGRLIVAGKFEEVLCDGEDAA</sequence>
<dbReference type="PIRSF" id="PIRSF018634">
    <property type="entry name" value="UCP018634"/>
    <property type="match status" value="1"/>
</dbReference>
<organism evidence="1 2">
    <name type="scientific">Sphingomonas metalli</name>
    <dbReference type="NCBI Taxonomy" id="1779358"/>
    <lineage>
        <taxon>Bacteria</taxon>
        <taxon>Pseudomonadati</taxon>
        <taxon>Pseudomonadota</taxon>
        <taxon>Alphaproteobacteria</taxon>
        <taxon>Sphingomonadales</taxon>
        <taxon>Sphingomonadaceae</taxon>
        <taxon>Sphingomonas</taxon>
    </lineage>
</organism>
<dbReference type="AlphaFoldDB" id="A0A916WZ42"/>
<dbReference type="Pfam" id="PF06296">
    <property type="entry name" value="RelE"/>
    <property type="match status" value="1"/>
</dbReference>
<dbReference type="InterPro" id="IPR009387">
    <property type="entry name" value="HigB-2"/>
</dbReference>
<evidence type="ECO:0000313" key="1">
    <source>
        <dbReference type="EMBL" id="GGB43683.1"/>
    </source>
</evidence>
<dbReference type="Proteomes" id="UP000623067">
    <property type="component" value="Unassembled WGS sequence"/>
</dbReference>
<keyword evidence="2" id="KW-1185">Reference proteome</keyword>
<proteinExistence type="predicted"/>
<gene>
    <name evidence="1" type="ORF">GCM10011380_36410</name>
</gene>
<protein>
    <submittedName>
        <fullName evidence="1">Addiction module toxin RelE</fullName>
    </submittedName>
</protein>
<evidence type="ECO:0000313" key="2">
    <source>
        <dbReference type="Proteomes" id="UP000623067"/>
    </source>
</evidence>
<name>A0A916WZ42_9SPHN</name>
<dbReference type="EMBL" id="BMIH01000010">
    <property type="protein sequence ID" value="GGB43683.1"/>
    <property type="molecule type" value="Genomic_DNA"/>
</dbReference>
<comment type="caution">
    <text evidence="1">The sequence shown here is derived from an EMBL/GenBank/DDBJ whole genome shotgun (WGS) entry which is preliminary data.</text>
</comment>
<accession>A0A916WZ42</accession>